<sequence>MALGLPLTTDRTLLHGVGCAGGLSLVRLAHQLARVPVDPSPIAKPTRILVVSTEVTSTLCRSEIDELNKASKAPGGDKGWPNVSLCLFSDGASAMIVGAADREGRLASHENSSFEIMDCITETVPDTVEDLGFNVDEYGWKAIISQRVPKLTSQAVPQLYNRLLSKPSIAIRAKSSKSFSYLAPSPSETQPSSLDWLIHPGGSLIIAKIEKQLGLLSEDHTRASWHVYQNKGNTSSVSIGAVVEQSRKVQNREGCIAVAFGPGVTVEMCLLRRTGWKGRAEEEDRSDIPETNGNGHAAEQSTTRQKDNTASATKTTESTTRAETYADLGLHDGASSLLNGSSGKAQGLKRRPDSDLADLQQDTTKRTKVGGGGSGDSSSDAQVL</sequence>
<comment type="caution">
    <text evidence="1">The sequence shown here is derived from an EMBL/GenBank/DDBJ whole genome shotgun (WGS) entry which is preliminary data.</text>
</comment>
<gene>
    <name evidence="1" type="ORF">QFC22_000544</name>
</gene>
<evidence type="ECO:0000313" key="2">
    <source>
        <dbReference type="Proteomes" id="UP001243375"/>
    </source>
</evidence>
<protein>
    <submittedName>
        <fullName evidence="1">Uncharacterized protein</fullName>
    </submittedName>
</protein>
<proteinExistence type="predicted"/>
<keyword evidence="2" id="KW-1185">Reference proteome</keyword>
<dbReference type="Proteomes" id="UP001243375">
    <property type="component" value="Unassembled WGS sequence"/>
</dbReference>
<accession>A0ACC2XS98</accession>
<name>A0ACC2XS98_9TREE</name>
<reference evidence="1" key="1">
    <citation type="submission" date="2023-04" db="EMBL/GenBank/DDBJ databases">
        <title>Draft Genome sequencing of Naganishia species isolated from polar environments using Oxford Nanopore Technology.</title>
        <authorList>
            <person name="Leo P."/>
            <person name="Venkateswaran K."/>
        </authorList>
    </citation>
    <scope>NUCLEOTIDE SEQUENCE</scope>
    <source>
        <strain evidence="1">MNA-CCFEE 5425</strain>
    </source>
</reference>
<organism evidence="1 2">
    <name type="scientific">Naganishia vaughanmartiniae</name>
    <dbReference type="NCBI Taxonomy" id="1424756"/>
    <lineage>
        <taxon>Eukaryota</taxon>
        <taxon>Fungi</taxon>
        <taxon>Dikarya</taxon>
        <taxon>Basidiomycota</taxon>
        <taxon>Agaricomycotina</taxon>
        <taxon>Tremellomycetes</taxon>
        <taxon>Filobasidiales</taxon>
        <taxon>Filobasidiaceae</taxon>
        <taxon>Naganishia</taxon>
    </lineage>
</organism>
<evidence type="ECO:0000313" key="1">
    <source>
        <dbReference type="EMBL" id="KAJ9125582.1"/>
    </source>
</evidence>
<dbReference type="EMBL" id="JASBWU010000001">
    <property type="protein sequence ID" value="KAJ9125582.1"/>
    <property type="molecule type" value="Genomic_DNA"/>
</dbReference>